<protein>
    <submittedName>
        <fullName evidence="1">Uncharacterized protein</fullName>
    </submittedName>
</protein>
<organism evidence="1">
    <name type="scientific">Pithovirus LCPAC103</name>
    <dbReference type="NCBI Taxonomy" id="2506588"/>
    <lineage>
        <taxon>Viruses</taxon>
        <taxon>Pithoviruses</taxon>
    </lineage>
</organism>
<name>A0A481Z3E8_9VIRU</name>
<proteinExistence type="predicted"/>
<dbReference type="EMBL" id="MK500478">
    <property type="protein sequence ID" value="QBK90357.1"/>
    <property type="molecule type" value="Genomic_DNA"/>
</dbReference>
<gene>
    <name evidence="1" type="ORF">LCPAC103_00380</name>
</gene>
<accession>A0A481Z3E8</accession>
<evidence type="ECO:0000313" key="1">
    <source>
        <dbReference type="EMBL" id="QBK90357.1"/>
    </source>
</evidence>
<reference evidence="1" key="1">
    <citation type="journal article" date="2019" name="MBio">
        <title>Virus Genomes from Deep Sea Sediments Expand the Ocean Megavirome and Support Independent Origins of Viral Gigantism.</title>
        <authorList>
            <person name="Backstrom D."/>
            <person name="Yutin N."/>
            <person name="Jorgensen S.L."/>
            <person name="Dharamshi J."/>
            <person name="Homa F."/>
            <person name="Zaremba-Niedwiedzka K."/>
            <person name="Spang A."/>
            <person name="Wolf Y.I."/>
            <person name="Koonin E.V."/>
            <person name="Ettema T.J."/>
        </authorList>
    </citation>
    <scope>NUCLEOTIDE SEQUENCE</scope>
</reference>
<sequence length="94" mass="10395">MDAKLTVTVSASIYGVGSTFLTASVLKPRILVQEHFSGLIKINEVSYVFCQESIKSTIFTITMTLTPSHLFDLSINGIVVLSFFLNDVNFDLVF</sequence>